<sequence length="106" mass="12479">MTHDEPCSMAPDDKHDLISGTCSHLPKVKTLKQHPRKNKTAINIEYMKASIRARVEHPFRIIKRQFGFVKARYKGLLKNDNQLAMLFTLANLFRVDQMIRQWERSQ</sequence>
<evidence type="ECO:0000313" key="2">
    <source>
        <dbReference type="EMBL" id="STD24575.1"/>
    </source>
</evidence>
<protein>
    <submittedName>
        <fullName evidence="2">Putative transposase</fullName>
    </submittedName>
</protein>
<dbReference type="GO" id="GO:0004803">
    <property type="term" value="F:transposase activity"/>
    <property type="evidence" value="ECO:0007669"/>
    <property type="project" value="InterPro"/>
</dbReference>
<name>A0A376FJR5_ENTAS</name>
<dbReference type="PANTHER" id="PTHR35604">
    <property type="entry name" value="TRANSPOSASE INSH FOR INSERTION SEQUENCE ELEMENT IS5A-RELATED"/>
    <property type="match status" value="1"/>
</dbReference>
<organism evidence="2 3">
    <name type="scientific">Enterobacter asburiae</name>
    <dbReference type="NCBI Taxonomy" id="61645"/>
    <lineage>
        <taxon>Bacteria</taxon>
        <taxon>Pseudomonadati</taxon>
        <taxon>Pseudomonadota</taxon>
        <taxon>Gammaproteobacteria</taxon>
        <taxon>Enterobacterales</taxon>
        <taxon>Enterobacteriaceae</taxon>
        <taxon>Enterobacter</taxon>
        <taxon>Enterobacter cloacae complex</taxon>
    </lineage>
</organism>
<proteinExistence type="predicted"/>
<accession>A0A376FJR5</accession>
<evidence type="ECO:0000313" key="3">
    <source>
        <dbReference type="Proteomes" id="UP000255163"/>
    </source>
</evidence>
<dbReference type="PANTHER" id="PTHR35604:SF2">
    <property type="entry name" value="TRANSPOSASE INSH FOR INSERTION SEQUENCE ELEMENT IS5A-RELATED"/>
    <property type="match status" value="1"/>
</dbReference>
<dbReference type="AlphaFoldDB" id="A0A376FJR5"/>
<dbReference type="GO" id="GO:0003677">
    <property type="term" value="F:DNA binding"/>
    <property type="evidence" value="ECO:0007669"/>
    <property type="project" value="InterPro"/>
</dbReference>
<dbReference type="InterPro" id="IPR002559">
    <property type="entry name" value="Transposase_11"/>
</dbReference>
<dbReference type="GO" id="GO:0006313">
    <property type="term" value="P:DNA transposition"/>
    <property type="evidence" value="ECO:0007669"/>
    <property type="project" value="InterPro"/>
</dbReference>
<dbReference type="Proteomes" id="UP000255163">
    <property type="component" value="Unassembled WGS sequence"/>
</dbReference>
<feature type="domain" description="Transposase IS4-like" evidence="1">
    <location>
        <begin position="36"/>
        <end position="92"/>
    </location>
</feature>
<dbReference type="Pfam" id="PF01609">
    <property type="entry name" value="DDE_Tnp_1"/>
    <property type="match status" value="1"/>
</dbReference>
<evidence type="ECO:0000259" key="1">
    <source>
        <dbReference type="Pfam" id="PF01609"/>
    </source>
</evidence>
<dbReference type="EMBL" id="UFYI01000007">
    <property type="protein sequence ID" value="STD24575.1"/>
    <property type="molecule type" value="Genomic_DNA"/>
</dbReference>
<reference evidence="2 3" key="1">
    <citation type="submission" date="2018-06" db="EMBL/GenBank/DDBJ databases">
        <authorList>
            <consortium name="Pathogen Informatics"/>
            <person name="Doyle S."/>
        </authorList>
    </citation>
    <scope>NUCLEOTIDE SEQUENCE [LARGE SCALE GENOMIC DNA]</scope>
    <source>
        <strain evidence="2 3">NCTC12123</strain>
    </source>
</reference>
<gene>
    <name evidence="2" type="ORF">NCTC12123_04491</name>
</gene>